<reference evidence="3" key="1">
    <citation type="submission" date="2019-04" db="EMBL/GenBank/DDBJ databases">
        <authorList>
            <person name="Melise S."/>
            <person name="Noan J."/>
            <person name="Okalmin O."/>
        </authorList>
    </citation>
    <scope>NUCLEOTIDE SEQUENCE</scope>
    <source>
        <strain evidence="3">FN9</strain>
    </source>
</reference>
<dbReference type="Proteomes" id="UP000746612">
    <property type="component" value="Unassembled WGS sequence"/>
</dbReference>
<dbReference type="EMBL" id="CAJPIJ010000163">
    <property type="protein sequence ID" value="CAG1999261.1"/>
    <property type="molecule type" value="Genomic_DNA"/>
</dbReference>
<evidence type="ECO:0000313" key="3">
    <source>
        <dbReference type="EMBL" id="VIO58757.1"/>
    </source>
</evidence>
<feature type="region of interest" description="Disordered" evidence="1">
    <location>
        <begin position="94"/>
        <end position="220"/>
    </location>
</feature>
<feature type="compositionally biased region" description="Basic and acidic residues" evidence="1">
    <location>
        <begin position="110"/>
        <end position="121"/>
    </location>
</feature>
<dbReference type="EMBL" id="CAAKMV010000135">
    <property type="protein sequence ID" value="VIO58757.1"/>
    <property type="molecule type" value="Genomic_DNA"/>
</dbReference>
<organism evidence="3">
    <name type="scientific">Gibberella zeae</name>
    <name type="common">Wheat head blight fungus</name>
    <name type="synonym">Fusarium graminearum</name>
    <dbReference type="NCBI Taxonomy" id="5518"/>
    <lineage>
        <taxon>Eukaryota</taxon>
        <taxon>Fungi</taxon>
        <taxon>Dikarya</taxon>
        <taxon>Ascomycota</taxon>
        <taxon>Pezizomycotina</taxon>
        <taxon>Sordariomycetes</taxon>
        <taxon>Hypocreomycetidae</taxon>
        <taxon>Hypocreales</taxon>
        <taxon>Nectriaceae</taxon>
        <taxon>Fusarium</taxon>
    </lineage>
</organism>
<reference evidence="2" key="2">
    <citation type="submission" date="2021-03" db="EMBL/GenBank/DDBJ databases">
        <authorList>
            <person name="Alouane T."/>
            <person name="Langin T."/>
            <person name="Bonhomme L."/>
        </authorList>
    </citation>
    <scope>NUCLEOTIDE SEQUENCE</scope>
    <source>
        <strain evidence="2">MDC_Fg202</strain>
    </source>
</reference>
<name>A0A4E9EDA6_GIBZA</name>
<evidence type="ECO:0000256" key="1">
    <source>
        <dbReference type="SAM" id="MobiDB-lite"/>
    </source>
</evidence>
<accession>A0A4E9EDA6</accession>
<proteinExistence type="predicted"/>
<gene>
    <name evidence="3" type="ORF">FUG_LOCUS318430</name>
    <name evidence="2" type="ORF">MDCFG202_LOCUS449386</name>
</gene>
<feature type="non-terminal residue" evidence="3">
    <location>
        <position position="1"/>
    </location>
</feature>
<protein>
    <submittedName>
        <fullName evidence="3">Uncharacterized protein</fullName>
    </submittedName>
</protein>
<sequence length="220" mass="23478">RFRVLKNLYSSLSLSQFTPKQHNFLSSTNLPHTHTLLKMTNYEQIALQAEKDLNTYQAKTGAARPVGGDDAGVNTMAENKFEGAQVEYGDELSTNAGYNKRIPPSEGGVTDDKGRQARGEQYEGEGGPLDKLEKANNEHGGDNDNDVVPASFKQSSGLGAADDIANKGQDAMRTNVGRNPPGPGGNQFKGADYTEDSVPDPSSAQGYVAPESAIETARGD</sequence>
<evidence type="ECO:0000313" key="2">
    <source>
        <dbReference type="EMBL" id="CAG1999261.1"/>
    </source>
</evidence>
<feature type="compositionally biased region" description="Basic and acidic residues" evidence="1">
    <location>
        <begin position="128"/>
        <end position="142"/>
    </location>
</feature>
<dbReference type="AlphaFoldDB" id="A0A4E9EDA6"/>